<proteinExistence type="inferred from homology"/>
<keyword evidence="4" id="KW-0560">Oxidoreductase</keyword>
<dbReference type="AlphaFoldDB" id="A0A4U6XEL0"/>
<comment type="caution">
    <text evidence="8">The sequence shown here is derived from an EMBL/GenBank/DDBJ whole genome shotgun (WGS) entry which is preliminary data.</text>
</comment>
<dbReference type="GO" id="GO:0046872">
    <property type="term" value="F:metal ion binding"/>
    <property type="evidence" value="ECO:0007669"/>
    <property type="project" value="UniProtKB-KW"/>
</dbReference>
<dbReference type="OrthoDB" id="4848038at2759"/>
<dbReference type="InterPro" id="IPR051178">
    <property type="entry name" value="TfdA_dioxygenase"/>
</dbReference>
<comment type="similarity">
    <text evidence="1">Belongs to the TfdA dioxygenase family.</text>
</comment>
<dbReference type="Proteomes" id="UP000310108">
    <property type="component" value="Unassembled WGS sequence"/>
</dbReference>
<dbReference type="PANTHER" id="PTHR43779">
    <property type="entry name" value="DIOXYGENASE RV0097-RELATED"/>
    <property type="match status" value="1"/>
</dbReference>
<dbReference type="SUPFAM" id="SSF52047">
    <property type="entry name" value="RNI-like"/>
    <property type="match status" value="1"/>
</dbReference>
<organism evidence="8 9">
    <name type="scientific">Colletotrichum tanaceti</name>
    <dbReference type="NCBI Taxonomy" id="1306861"/>
    <lineage>
        <taxon>Eukaryota</taxon>
        <taxon>Fungi</taxon>
        <taxon>Dikarya</taxon>
        <taxon>Ascomycota</taxon>
        <taxon>Pezizomycotina</taxon>
        <taxon>Sordariomycetes</taxon>
        <taxon>Hypocreomycetidae</taxon>
        <taxon>Glomerellales</taxon>
        <taxon>Glomerellaceae</taxon>
        <taxon>Colletotrichum</taxon>
        <taxon>Colletotrichum destructivum species complex</taxon>
    </lineage>
</organism>
<evidence type="ECO:0000313" key="8">
    <source>
        <dbReference type="EMBL" id="TKW54258.1"/>
    </source>
</evidence>
<dbReference type="Gene3D" id="3.80.10.10">
    <property type="entry name" value="Ribonuclease Inhibitor"/>
    <property type="match status" value="1"/>
</dbReference>
<evidence type="ECO:0000256" key="5">
    <source>
        <dbReference type="ARBA" id="ARBA00023004"/>
    </source>
</evidence>
<keyword evidence="9" id="KW-1185">Reference proteome</keyword>
<name>A0A4U6XEL0_9PEZI</name>
<evidence type="ECO:0000256" key="1">
    <source>
        <dbReference type="ARBA" id="ARBA00005896"/>
    </source>
</evidence>
<dbReference type="InterPro" id="IPR042098">
    <property type="entry name" value="TauD-like_sf"/>
</dbReference>
<dbReference type="Gene3D" id="3.60.130.10">
    <property type="entry name" value="Clavaminate synthase-like"/>
    <property type="match status" value="1"/>
</dbReference>
<keyword evidence="5" id="KW-0408">Iron</keyword>
<evidence type="ECO:0000256" key="3">
    <source>
        <dbReference type="ARBA" id="ARBA00022964"/>
    </source>
</evidence>
<evidence type="ECO:0000256" key="6">
    <source>
        <dbReference type="SAM" id="MobiDB-lite"/>
    </source>
</evidence>
<keyword evidence="3 8" id="KW-0223">Dioxygenase</keyword>
<dbReference type="GO" id="GO:0051213">
    <property type="term" value="F:dioxygenase activity"/>
    <property type="evidence" value="ECO:0007669"/>
    <property type="project" value="UniProtKB-KW"/>
</dbReference>
<evidence type="ECO:0000256" key="4">
    <source>
        <dbReference type="ARBA" id="ARBA00023002"/>
    </source>
</evidence>
<feature type="domain" description="TauD/TfdA-like" evidence="7">
    <location>
        <begin position="7"/>
        <end position="264"/>
    </location>
</feature>
<sequence length="771" mass="87187">MSLTILRLHPTFAAEIRGVDFSQPLTDEVLDEIRAAIAKVYGVLVFPATGLNDDSHVAFARHFGELEARKDTGATSRMSSPELTDQGNIDANGNIIGSNDPRAQISKGNTLFHVDSSFNSRRASYSILLAHEIPPSNGGGNTDFADTRAAWDDLPESWKQELLEKDYVAGHSFWHSRKKACPEFFAKLEPENHPMSKHKIAQLHEASGRMNLFVPSHCHHIEGLEAGEGREKLEFLYRHSTQDKFVVSVPWKEVGDLVMWDNTSFSMGNRSSSSTKRRTRAAPKKPVKPQRPVVKMEPRTFSSLPNEVIVLIAKEAIAEGGHRHLRSFCCTNRRNFELSQRELYRYMVIHHELQLLFLVRSLIENPSLRGMIRTFIARANQWHGRQRDSDPSVRDWHNISVDESKLSQLDRQLLILSRAHCTQKSVDNIQCVFGLLLFFINQVEHVTIEVDWYWPVLDSFLAAGLACSTPLPADDSTDVNLYSALLPTLKTLSLSTKFYLRKELRLIQARPFHPFNALTASTNLRVFVFDGDMDKWGDLDDIESPMKLTFTSVKLTASHCSASSLCKFLRHCPDLQRLEVAPQGYAADYGKEENINAVLPKYCPQLQELSLRLGGTSRNFFRSEERTLSCLPQMVNLKELRIEVNSFLVRNTHLNMLILPNKLPEQLEKLFLDASMALGPFPALGGRMTARSPEARTYKRAVDSMIQDLCRAREDQLLQLNTIIVGAKYVKPVLWTKNANKTLAGTGARLKVTSGAEIHKLWNSTWDAMKI</sequence>
<feature type="compositionally biased region" description="Basic residues" evidence="6">
    <location>
        <begin position="275"/>
        <end position="288"/>
    </location>
</feature>
<dbReference type="Pfam" id="PF02668">
    <property type="entry name" value="TauD"/>
    <property type="match status" value="1"/>
</dbReference>
<dbReference type="InterPro" id="IPR003819">
    <property type="entry name" value="TauD/TfdA-like"/>
</dbReference>
<gene>
    <name evidence="8" type="primary">tfdA</name>
    <name evidence="8" type="ORF">CTA1_8406</name>
</gene>
<accession>A0A4U6XEL0</accession>
<reference evidence="8 9" key="1">
    <citation type="journal article" date="2019" name="PLoS ONE">
        <title>Comparative genome analysis indicates high evolutionary potential of pathogenicity genes in Colletotrichum tanaceti.</title>
        <authorList>
            <person name="Lelwala R.V."/>
            <person name="Korhonen P.K."/>
            <person name="Young N.D."/>
            <person name="Scott J.B."/>
            <person name="Ades P.A."/>
            <person name="Gasser R.B."/>
            <person name="Taylor P.W.J."/>
        </authorList>
    </citation>
    <scope>NUCLEOTIDE SEQUENCE [LARGE SCALE GENOMIC DNA]</scope>
    <source>
        <strain evidence="8">BRIP57314</strain>
    </source>
</reference>
<keyword evidence="2" id="KW-0479">Metal-binding</keyword>
<dbReference type="PANTHER" id="PTHR43779:SF3">
    <property type="entry name" value="(3R)-3-[(CARBOXYMETHYL)AMINO]FATTY ACID OXYGENASE_DECARBOXYLASE"/>
    <property type="match status" value="1"/>
</dbReference>
<dbReference type="EMBL" id="PJEX01000146">
    <property type="protein sequence ID" value="TKW54258.1"/>
    <property type="molecule type" value="Genomic_DNA"/>
</dbReference>
<dbReference type="SUPFAM" id="SSF51197">
    <property type="entry name" value="Clavaminate synthase-like"/>
    <property type="match status" value="1"/>
</dbReference>
<evidence type="ECO:0000259" key="7">
    <source>
        <dbReference type="Pfam" id="PF02668"/>
    </source>
</evidence>
<evidence type="ECO:0000313" key="9">
    <source>
        <dbReference type="Proteomes" id="UP000310108"/>
    </source>
</evidence>
<protein>
    <submittedName>
        <fullName evidence="8">Alpha-ketoglutarate-dependent 2,4-dichlorophenoxyacetate dioxygenase</fullName>
    </submittedName>
</protein>
<feature type="region of interest" description="Disordered" evidence="6">
    <location>
        <begin position="267"/>
        <end position="292"/>
    </location>
</feature>
<dbReference type="InterPro" id="IPR032675">
    <property type="entry name" value="LRR_dom_sf"/>
</dbReference>
<dbReference type="STRING" id="1306861.A0A4U6XEL0"/>
<evidence type="ECO:0000256" key="2">
    <source>
        <dbReference type="ARBA" id="ARBA00022723"/>
    </source>
</evidence>